<dbReference type="AlphaFoldDB" id="M7SVC7"/>
<feature type="compositionally biased region" description="Low complexity" evidence="1">
    <location>
        <begin position="73"/>
        <end position="83"/>
    </location>
</feature>
<reference evidence="3" key="1">
    <citation type="journal article" date="2013" name="Genome Announc.">
        <title>Draft genome sequence of the grapevine dieback fungus Eutypa lata UCR-EL1.</title>
        <authorList>
            <person name="Blanco-Ulate B."/>
            <person name="Rolshausen P.E."/>
            <person name="Cantu D."/>
        </authorList>
    </citation>
    <scope>NUCLEOTIDE SEQUENCE [LARGE SCALE GENOMIC DNA]</scope>
    <source>
        <strain evidence="3">UCR-EL1</strain>
    </source>
</reference>
<gene>
    <name evidence="2" type="ORF">UCREL1_11529</name>
</gene>
<feature type="region of interest" description="Disordered" evidence="1">
    <location>
        <begin position="53"/>
        <end position="83"/>
    </location>
</feature>
<name>M7SVC7_EUTLA</name>
<organism evidence="2 3">
    <name type="scientific">Eutypa lata (strain UCR-EL1)</name>
    <name type="common">Grapevine dieback disease fungus</name>
    <name type="synonym">Eutypa armeniacae</name>
    <dbReference type="NCBI Taxonomy" id="1287681"/>
    <lineage>
        <taxon>Eukaryota</taxon>
        <taxon>Fungi</taxon>
        <taxon>Dikarya</taxon>
        <taxon>Ascomycota</taxon>
        <taxon>Pezizomycotina</taxon>
        <taxon>Sordariomycetes</taxon>
        <taxon>Xylariomycetidae</taxon>
        <taxon>Xylariales</taxon>
        <taxon>Diatrypaceae</taxon>
        <taxon>Eutypa</taxon>
    </lineage>
</organism>
<evidence type="ECO:0000313" key="2">
    <source>
        <dbReference type="EMBL" id="EMR61536.1"/>
    </source>
</evidence>
<feature type="compositionally biased region" description="Low complexity" evidence="1">
    <location>
        <begin position="301"/>
        <end position="313"/>
    </location>
</feature>
<feature type="region of interest" description="Disordered" evidence="1">
    <location>
        <begin position="297"/>
        <end position="324"/>
    </location>
</feature>
<dbReference type="KEGG" id="ela:UCREL1_11529"/>
<evidence type="ECO:0000256" key="1">
    <source>
        <dbReference type="SAM" id="MobiDB-lite"/>
    </source>
</evidence>
<feature type="region of interest" description="Disordered" evidence="1">
    <location>
        <begin position="143"/>
        <end position="162"/>
    </location>
</feature>
<protein>
    <submittedName>
        <fullName evidence="2">Uncharacterized protein</fullName>
    </submittedName>
</protein>
<dbReference type="OrthoDB" id="3641178at2759"/>
<dbReference type="Proteomes" id="UP000012174">
    <property type="component" value="Unassembled WGS sequence"/>
</dbReference>
<accession>M7SVC7</accession>
<proteinExistence type="predicted"/>
<dbReference type="EMBL" id="KB707587">
    <property type="protein sequence ID" value="EMR61536.1"/>
    <property type="molecule type" value="Genomic_DNA"/>
</dbReference>
<feature type="compositionally biased region" description="Low complexity" evidence="1">
    <location>
        <begin position="213"/>
        <end position="226"/>
    </location>
</feature>
<evidence type="ECO:0000313" key="3">
    <source>
        <dbReference type="Proteomes" id="UP000012174"/>
    </source>
</evidence>
<keyword evidence="3" id="KW-1185">Reference proteome</keyword>
<sequence length="393" mass="42861">MPSSLTTRQPQTPTEWRNAVAEVKRKYVSRKYRACWTRCCELLDGLEHQQQQQQQQLEEVKEEEADGSATRMTTGTETDQQQQESPLVVYRIYLHFYAASSFEMGARPLSTSSPFRGQLLRDARSHYDRAAALIEATEEEAAAVTATTTTTTQDTRSRSRSGSGSALALLANSVANKAAVNSPSLNLAFSATFLHSPSLASSRCSSRASVVSSASSASAPSSPRTSLCSSLDGGESLNNNNNNNNNKGAGAPSAAALPNRTQTQTKESAVANKSPLKKLKKKKVSFSGLPELAADDVFPQSASNSGDSDANNSPRTSKDLCVRPDSPTLGCWEEDMLNTQRQRQKQHRRQTAFLSSPSPSPEPEERRADNYLLYYLNLNLNPNNSSSSPFIRR</sequence>
<feature type="region of interest" description="Disordered" evidence="1">
    <location>
        <begin position="338"/>
        <end position="368"/>
    </location>
</feature>
<dbReference type="HOGENOM" id="CLU_702144_0_0_1"/>
<feature type="region of interest" description="Disordered" evidence="1">
    <location>
        <begin position="213"/>
        <end position="274"/>
    </location>
</feature>